<evidence type="ECO:0000256" key="5">
    <source>
        <dbReference type="ARBA" id="ARBA00023163"/>
    </source>
</evidence>
<accession>A0ABP0BVZ8</accession>
<dbReference type="PANTHER" id="PTHR15561">
    <property type="entry name" value="CALCITONIN GENE-RELATED PEPTIDE-RECEPTOR COMPONENT PROTEIN"/>
    <property type="match status" value="1"/>
</dbReference>
<dbReference type="Proteomes" id="UP001642405">
    <property type="component" value="Unassembled WGS sequence"/>
</dbReference>
<dbReference type="Pfam" id="PF03874">
    <property type="entry name" value="RNA_pol_Rpb4"/>
    <property type="match status" value="1"/>
</dbReference>
<dbReference type="SUPFAM" id="SSF47819">
    <property type="entry name" value="HRDC-like"/>
    <property type="match status" value="1"/>
</dbReference>
<dbReference type="Gene3D" id="1.20.1250.40">
    <property type="match status" value="1"/>
</dbReference>
<evidence type="ECO:0000256" key="2">
    <source>
        <dbReference type="ARBA" id="ARBA00006898"/>
    </source>
</evidence>
<evidence type="ECO:0000256" key="4">
    <source>
        <dbReference type="ARBA" id="ARBA00022478"/>
    </source>
</evidence>
<feature type="domain" description="RNA polymerase Rpb4/RPC9 core" evidence="7">
    <location>
        <begin position="1"/>
        <end position="133"/>
    </location>
</feature>
<reference evidence="8 9" key="1">
    <citation type="submission" date="2024-01" db="EMBL/GenBank/DDBJ databases">
        <authorList>
            <person name="Allen C."/>
            <person name="Tagirdzhanova G."/>
        </authorList>
    </citation>
    <scope>NUCLEOTIDE SEQUENCE [LARGE SCALE GENOMIC DNA]</scope>
</reference>
<dbReference type="InterPro" id="IPR038324">
    <property type="entry name" value="Rpb4/RPC9_sf"/>
</dbReference>
<comment type="similarity">
    <text evidence="2">Belongs to the eukaryotic RPC9 RNA polymerase subunit family.</text>
</comment>
<comment type="subcellular location">
    <subcellularLocation>
        <location evidence="1">Nucleus</location>
    </subcellularLocation>
</comment>
<proteinExistence type="inferred from homology"/>
<dbReference type="InterPro" id="IPR038846">
    <property type="entry name" value="RPC9"/>
</dbReference>
<gene>
    <name evidence="8" type="ORF">SCUCBS95973_005312</name>
</gene>
<sequence>MKILEAQNALLSNYEVYQFLAERQERLGKQKQNRRRGPGNLETLIHELLQYFRSPPGPLSQQPVTYSADAVTKLVERLRGFDLAKGELIMILNMRPQTPAQLHACIEEVEGRLNEDEQSQILDIVAEVLGQFPVEEAAEGDEMMVEGEEEEAA</sequence>
<comment type="caution">
    <text evidence="8">The sequence shown here is derived from an EMBL/GenBank/DDBJ whole genome shotgun (WGS) entry which is preliminary data.</text>
</comment>
<name>A0ABP0BVZ8_9PEZI</name>
<dbReference type="InterPro" id="IPR006590">
    <property type="entry name" value="RNA_pol_Rpb4/RPC9_core"/>
</dbReference>
<dbReference type="SMART" id="SM00657">
    <property type="entry name" value="RPOL4c"/>
    <property type="match status" value="1"/>
</dbReference>
<dbReference type="EMBL" id="CAWUHB010000028">
    <property type="protein sequence ID" value="CAK7223819.1"/>
    <property type="molecule type" value="Genomic_DNA"/>
</dbReference>
<evidence type="ECO:0000313" key="9">
    <source>
        <dbReference type="Proteomes" id="UP001642405"/>
    </source>
</evidence>
<evidence type="ECO:0000256" key="3">
    <source>
        <dbReference type="ARBA" id="ARBA00016672"/>
    </source>
</evidence>
<evidence type="ECO:0000313" key="8">
    <source>
        <dbReference type="EMBL" id="CAK7223819.1"/>
    </source>
</evidence>
<dbReference type="InterPro" id="IPR005574">
    <property type="entry name" value="Rpb4/RPC9"/>
</dbReference>
<dbReference type="InterPro" id="IPR010997">
    <property type="entry name" value="HRDC-like_sf"/>
</dbReference>
<evidence type="ECO:0000256" key="6">
    <source>
        <dbReference type="ARBA" id="ARBA00023242"/>
    </source>
</evidence>
<keyword evidence="9" id="KW-1185">Reference proteome</keyword>
<keyword evidence="6" id="KW-0539">Nucleus</keyword>
<keyword evidence="5" id="KW-0804">Transcription</keyword>
<dbReference type="PANTHER" id="PTHR15561:SF0">
    <property type="entry name" value="DNA-DIRECTED RNA POLYMERASE III SUBUNIT RPC9"/>
    <property type="match status" value="1"/>
</dbReference>
<protein>
    <recommendedName>
        <fullName evidence="3">DNA-directed RNA polymerase III subunit RPC9</fullName>
    </recommendedName>
</protein>
<keyword evidence="4" id="KW-0240">DNA-directed RNA polymerase</keyword>
<organism evidence="8 9">
    <name type="scientific">Sporothrix curviconia</name>
    <dbReference type="NCBI Taxonomy" id="1260050"/>
    <lineage>
        <taxon>Eukaryota</taxon>
        <taxon>Fungi</taxon>
        <taxon>Dikarya</taxon>
        <taxon>Ascomycota</taxon>
        <taxon>Pezizomycotina</taxon>
        <taxon>Sordariomycetes</taxon>
        <taxon>Sordariomycetidae</taxon>
        <taxon>Ophiostomatales</taxon>
        <taxon>Ophiostomataceae</taxon>
        <taxon>Sporothrix</taxon>
    </lineage>
</organism>
<evidence type="ECO:0000256" key="1">
    <source>
        <dbReference type="ARBA" id="ARBA00004123"/>
    </source>
</evidence>
<evidence type="ECO:0000259" key="7">
    <source>
        <dbReference type="SMART" id="SM00657"/>
    </source>
</evidence>